<comment type="catalytic activity">
    <reaction evidence="10">
        <text>citrate = D-threo-isocitrate</text>
        <dbReference type="Rhea" id="RHEA:10336"/>
        <dbReference type="ChEBI" id="CHEBI:15562"/>
        <dbReference type="ChEBI" id="CHEBI:16947"/>
        <dbReference type="EC" id="4.2.1.3"/>
    </reaction>
</comment>
<feature type="domain" description="MmgE/PrpD N-terminal" evidence="11">
    <location>
        <begin position="18"/>
        <end position="270"/>
    </location>
</feature>
<dbReference type="InterPro" id="IPR012705">
    <property type="entry name" value="2Me_IsoCit_deHydtase_PrpD"/>
</dbReference>
<dbReference type="Pfam" id="PF03972">
    <property type="entry name" value="MmgE_PrpD_N"/>
    <property type="match status" value="1"/>
</dbReference>
<sequence length="483" mass="54200">MASPVINERTQPDKVLVDIVDYVLNYEIKSDLAWKTAHYCLLDTLGCGFEALTYPACTKLLGPVVKGTIVPHGAKVPGTQFQLDPVHAAFNIGTMIRWLDFNDTWLAAEWGHPSDNLGGILATADWISRTSIAEGKPALFMKDVLDLMIRAHEIQGVLALENSFNKVGLDHVILVKVASTAVVGKLLGLTHEELVNALSLAFVDGQSLRTYRHTPNTGSRKSWAAGDATSRAVRLAMIAQTGEMGYPSVLTAKTWGFYDVCFKGNQFTFQRDYGSYVMENVLFKISYPAEFHAQTAVEAAMTLHYKLKALNKSAEDIRKITIRTHEAAIRIIDKKGPLNNPADRDHCIQYMVAVPLIYGRLTASDYEDDIASDIWIDVLRDKIECVEDVQFTKDYHDPAKRSIANAITIELNDGTVLEEVQVDYPIGHKRRREEGIPQLINKFRINLARVFPEKQQRKVLENSLDFYRLVNTPVDEFIDMMVI</sequence>
<dbReference type="GO" id="GO:0051537">
    <property type="term" value="F:2 iron, 2 sulfur cluster binding"/>
    <property type="evidence" value="ECO:0007669"/>
    <property type="project" value="InterPro"/>
</dbReference>
<proteinExistence type="inferred from homology"/>
<dbReference type="SUPFAM" id="SSF103378">
    <property type="entry name" value="2-methylcitrate dehydratase PrpD"/>
    <property type="match status" value="1"/>
</dbReference>
<comment type="similarity">
    <text evidence="4">Belongs to the PrpD family.</text>
</comment>
<dbReference type="InterPro" id="IPR036148">
    <property type="entry name" value="MmgE/PrpD_sf"/>
</dbReference>
<dbReference type="InterPro" id="IPR042183">
    <property type="entry name" value="MmgE/PrpD_sf_1"/>
</dbReference>
<comment type="catalytic activity">
    <reaction evidence="1">
        <text>(2S,3S)-2-methylcitrate = 2-methyl-cis-aconitate + H2O</text>
        <dbReference type="Rhea" id="RHEA:17725"/>
        <dbReference type="ChEBI" id="CHEBI:15377"/>
        <dbReference type="ChEBI" id="CHEBI:57872"/>
        <dbReference type="ChEBI" id="CHEBI:58853"/>
        <dbReference type="EC" id="4.2.1.79"/>
    </reaction>
</comment>
<dbReference type="NCBIfam" id="NF006943">
    <property type="entry name" value="PRK09425.1"/>
    <property type="match status" value="1"/>
</dbReference>
<dbReference type="RefSeq" id="WP_137262211.1">
    <property type="nucleotide sequence ID" value="NZ_SZQL01000010.1"/>
</dbReference>
<dbReference type="GO" id="GO:0019679">
    <property type="term" value="P:propionate metabolic process, methylcitrate cycle"/>
    <property type="evidence" value="ECO:0007669"/>
    <property type="project" value="InterPro"/>
</dbReference>
<dbReference type="OrthoDB" id="9797528at2"/>
<dbReference type="PANTHER" id="PTHR16943">
    <property type="entry name" value="2-METHYLCITRATE DEHYDRATASE-RELATED"/>
    <property type="match status" value="1"/>
</dbReference>
<dbReference type="Gene3D" id="1.10.4100.10">
    <property type="entry name" value="2-methylcitrate dehydratase PrpD"/>
    <property type="match status" value="1"/>
</dbReference>
<dbReference type="AlphaFoldDB" id="A0A4U3L289"/>
<dbReference type="Gene3D" id="3.30.1330.120">
    <property type="entry name" value="2-methylcitrate dehydratase PrpD"/>
    <property type="match status" value="1"/>
</dbReference>
<evidence type="ECO:0000256" key="5">
    <source>
        <dbReference type="ARBA" id="ARBA00012926"/>
    </source>
</evidence>
<dbReference type="GO" id="GO:0003994">
    <property type="term" value="F:aconitate hydratase activity"/>
    <property type="evidence" value="ECO:0007669"/>
    <property type="project" value="UniProtKB-EC"/>
</dbReference>
<dbReference type="Pfam" id="PF19305">
    <property type="entry name" value="MmgE_PrpD_C"/>
    <property type="match status" value="1"/>
</dbReference>
<evidence type="ECO:0000256" key="7">
    <source>
        <dbReference type="ARBA" id="ARBA00017240"/>
    </source>
</evidence>
<dbReference type="GO" id="GO:0006099">
    <property type="term" value="P:tricarboxylic acid cycle"/>
    <property type="evidence" value="ECO:0007669"/>
    <property type="project" value="UniProtKB-KW"/>
</dbReference>
<organism evidence="13 14">
    <name type="scientific">Ilyomonas limi</name>
    <dbReference type="NCBI Taxonomy" id="2575867"/>
    <lineage>
        <taxon>Bacteria</taxon>
        <taxon>Pseudomonadati</taxon>
        <taxon>Bacteroidota</taxon>
        <taxon>Chitinophagia</taxon>
        <taxon>Chitinophagales</taxon>
        <taxon>Chitinophagaceae</taxon>
        <taxon>Ilyomonas</taxon>
    </lineage>
</organism>
<evidence type="ECO:0000313" key="13">
    <source>
        <dbReference type="EMBL" id="TKK67646.1"/>
    </source>
</evidence>
<dbReference type="FunFam" id="3.30.1330.120:FF:000001">
    <property type="entry name" value="2-methylcitrate dehydratase"/>
    <property type="match status" value="1"/>
</dbReference>
<keyword evidence="14" id="KW-1185">Reference proteome</keyword>
<evidence type="ECO:0000259" key="12">
    <source>
        <dbReference type="Pfam" id="PF19305"/>
    </source>
</evidence>
<comment type="pathway">
    <text evidence="2">Carbohydrate metabolism; tricarboxylic acid cycle; isocitrate from oxaloacetate: step 2/2.</text>
</comment>
<protein>
    <recommendedName>
        <fullName evidence="7">2-methylcitrate dehydratase</fullName>
        <ecNumber evidence="5">4.2.1.3</ecNumber>
        <ecNumber evidence="6">4.2.1.79</ecNumber>
    </recommendedName>
</protein>
<dbReference type="Proteomes" id="UP000305848">
    <property type="component" value="Unassembled WGS sequence"/>
</dbReference>
<dbReference type="EC" id="4.2.1.79" evidence="6"/>
<evidence type="ECO:0000256" key="2">
    <source>
        <dbReference type="ARBA" id="ARBA00004717"/>
    </source>
</evidence>
<dbReference type="InterPro" id="IPR045337">
    <property type="entry name" value="MmgE_PrpD_C"/>
</dbReference>
<dbReference type="InterPro" id="IPR042188">
    <property type="entry name" value="MmgE/PrpD_sf_2"/>
</dbReference>
<evidence type="ECO:0000256" key="6">
    <source>
        <dbReference type="ARBA" id="ARBA00013124"/>
    </source>
</evidence>
<evidence type="ECO:0000256" key="4">
    <source>
        <dbReference type="ARBA" id="ARBA00006174"/>
    </source>
</evidence>
<evidence type="ECO:0000256" key="8">
    <source>
        <dbReference type="ARBA" id="ARBA00022532"/>
    </source>
</evidence>
<evidence type="ECO:0000256" key="10">
    <source>
        <dbReference type="ARBA" id="ARBA00023501"/>
    </source>
</evidence>
<dbReference type="InterPro" id="IPR005656">
    <property type="entry name" value="MmgE_PrpD"/>
</dbReference>
<dbReference type="PANTHER" id="PTHR16943:SF8">
    <property type="entry name" value="2-METHYLCITRATE DEHYDRATASE"/>
    <property type="match status" value="1"/>
</dbReference>
<evidence type="ECO:0000259" key="11">
    <source>
        <dbReference type="Pfam" id="PF03972"/>
    </source>
</evidence>
<dbReference type="GO" id="GO:0047547">
    <property type="term" value="F:2-methylcitrate dehydratase activity"/>
    <property type="evidence" value="ECO:0007669"/>
    <property type="project" value="UniProtKB-EC"/>
</dbReference>
<gene>
    <name evidence="13" type="ORF">FC093_12900</name>
</gene>
<dbReference type="NCBIfam" id="TIGR02330">
    <property type="entry name" value="prpD"/>
    <property type="match status" value="1"/>
</dbReference>
<name>A0A4U3L289_9BACT</name>
<evidence type="ECO:0000313" key="14">
    <source>
        <dbReference type="Proteomes" id="UP000305848"/>
    </source>
</evidence>
<dbReference type="InterPro" id="IPR045336">
    <property type="entry name" value="MmgE_PrpD_N"/>
</dbReference>
<keyword evidence="9 13" id="KW-0456">Lyase</keyword>
<evidence type="ECO:0000256" key="3">
    <source>
        <dbReference type="ARBA" id="ARBA00005026"/>
    </source>
</evidence>
<dbReference type="EMBL" id="SZQL01000010">
    <property type="protein sequence ID" value="TKK67646.1"/>
    <property type="molecule type" value="Genomic_DNA"/>
</dbReference>
<evidence type="ECO:0000256" key="1">
    <source>
        <dbReference type="ARBA" id="ARBA00000096"/>
    </source>
</evidence>
<accession>A0A4U3L289</accession>
<comment type="pathway">
    <text evidence="3">Organic acid metabolism; propanoate degradation.</text>
</comment>
<dbReference type="EC" id="4.2.1.3" evidence="5"/>
<keyword evidence="8" id="KW-0816">Tricarboxylic acid cycle</keyword>
<feature type="domain" description="MmgE/PrpD C-terminal" evidence="12">
    <location>
        <begin position="287"/>
        <end position="464"/>
    </location>
</feature>
<comment type="caution">
    <text evidence="13">The sequence shown here is derived from an EMBL/GenBank/DDBJ whole genome shotgun (WGS) entry which is preliminary data.</text>
</comment>
<evidence type="ECO:0000256" key="9">
    <source>
        <dbReference type="ARBA" id="ARBA00023239"/>
    </source>
</evidence>
<reference evidence="13 14" key="1">
    <citation type="submission" date="2019-05" db="EMBL/GenBank/DDBJ databases">
        <title>Panacibacter sp. strain 17mud1-8 Genome sequencing and assembly.</title>
        <authorList>
            <person name="Chhetri G."/>
        </authorList>
    </citation>
    <scope>NUCLEOTIDE SEQUENCE [LARGE SCALE GENOMIC DNA]</scope>
    <source>
        <strain evidence="13 14">17mud1-8</strain>
    </source>
</reference>